<dbReference type="Proteomes" id="UP001162501">
    <property type="component" value="Chromosome 3"/>
</dbReference>
<gene>
    <name evidence="1" type="ORF">MRATA1EN22A_LOCUS19472</name>
</gene>
<reference evidence="1" key="1">
    <citation type="submission" date="2023-05" db="EMBL/GenBank/DDBJ databases">
        <authorList>
            <consortium name="ELIXIR-Norway"/>
        </authorList>
    </citation>
    <scope>NUCLEOTIDE SEQUENCE</scope>
</reference>
<evidence type="ECO:0000313" key="2">
    <source>
        <dbReference type="Proteomes" id="UP001162501"/>
    </source>
</evidence>
<sequence length="1183" mass="134102">MKITTVPMLLTLAVCLIQDAASENVNQETCSEFRALMKNGKLFCSQDKKPSQSPDGIVFVNKCAMCKMILEKEAKSQKRSRLLARVSRATAPGKLNCDDFKQGERAGDFICTLGGTAVCGTDGKTYSNRCALCAMNAETRAQVGIKSEGECENSKPEQDICSDFRPYVKDGRLGCTRENDPVLGPDGRTHGNKCAMCAELFLKEAEENAKRENETRIRRSAEKDLCKEFENQVKNGRLFCTRESDPVRGPDGRIHGNKCALCAEIFKQQFSEEKADEKPDEKVKRDTEKLCSEYRDRAQNGVLFCTRENDPIRGPDGKMHGNLCSMCQAFYQAEAEEKKKAEARARSKRESGKAPSYAELCSEYRKSRKNGQLLCTRENNPIQGPDGKMHGNTCSMCEAFLGEQEEKKGTQEERDRSTQLSVPKVFSELCSEFRNQVRNGMLICTRENDPVRGPDGKMHGNKCALCASLFKLEEEKKNNGKEEKDKARSVKVKREAVQELCSEFRNQVRNGMLICTRENDPVRGPDGKMHGNKCALCASLFRLEEEKKNAGKEEKEKAETEKVKREAVEELCSEYRNYMRNGQLPCTRENDPIEGLDGKIHGNTCSMCEAFFQQEAKEKAAAKSRKAKREAEKDACSEFRSLLQNGNLFCTRENDPVRGPDGKTHGNKCAMCKAVFQKEDEERKRKEEEDQRNAAGHDSSGSGQGKAKDQCAEYREKMKDGKLSCTRESDPVRDADGKSYNNKCTMCREILQREAEGKNKQSGYRSNGTDSASEKDVCDEFRSQMKNGKLICTRESDPVRGPDGKTHGNKCAMCKEKLEREAAEKKKEEEEYLRNTTGKDNEKQDQCHEFRNMVRDGKLICTKENNPVRGPYGKMHANKCAMCQSIFEREANERKKNEEERSRAKPSNDAKDQCREVRNEAEDGKFRQSGRSLASIARISADECSNFRQHVRNDELMCTRENDPVLGADGKLYKNKCYMCRHIFEKEALERIRLEEKPSHFRSSEEEDSSESSISSLNSEMCKHYRILPRMGYLCPKNLQPVCGDDGQTYNNPCMLCHENLIEGTECRVLFLFQLQVDCTKYNITSDGIACTKEWAPICGMDLKTYSNECMFCFLNRKKGSQLRKLHNNECREVECTTYSEICTMEYMPHCGSDGTVYGNRCSFCNAVVERNGKLNFKHEGKC</sequence>
<name>A0AC59ZKP7_RANTA</name>
<protein>
    <submittedName>
        <fullName evidence="1">Uncharacterized protein</fullName>
    </submittedName>
</protein>
<organism evidence="1 2">
    <name type="scientific">Rangifer tarandus platyrhynchus</name>
    <name type="common">Svalbard reindeer</name>
    <dbReference type="NCBI Taxonomy" id="3082113"/>
    <lineage>
        <taxon>Eukaryota</taxon>
        <taxon>Metazoa</taxon>
        <taxon>Chordata</taxon>
        <taxon>Craniata</taxon>
        <taxon>Vertebrata</taxon>
        <taxon>Euteleostomi</taxon>
        <taxon>Mammalia</taxon>
        <taxon>Eutheria</taxon>
        <taxon>Laurasiatheria</taxon>
        <taxon>Artiodactyla</taxon>
        <taxon>Ruminantia</taxon>
        <taxon>Pecora</taxon>
        <taxon>Cervidae</taxon>
        <taxon>Odocoileinae</taxon>
        <taxon>Rangifer</taxon>
    </lineage>
</organism>
<dbReference type="EMBL" id="OX596087">
    <property type="protein sequence ID" value="CAN0447827.1"/>
    <property type="molecule type" value="Genomic_DNA"/>
</dbReference>
<proteinExistence type="predicted"/>
<accession>A0AC59ZKP7</accession>
<reference evidence="1" key="2">
    <citation type="submission" date="2025-03" db="EMBL/GenBank/DDBJ databases">
        <authorList>
            <consortium name="ELIXIR-Norway"/>
            <consortium name="Elixir Norway"/>
        </authorList>
    </citation>
    <scope>NUCLEOTIDE SEQUENCE</scope>
</reference>
<evidence type="ECO:0000313" key="1">
    <source>
        <dbReference type="EMBL" id="CAN0447827.1"/>
    </source>
</evidence>